<evidence type="ECO:0000256" key="3">
    <source>
        <dbReference type="ARBA" id="ARBA00022576"/>
    </source>
</evidence>
<sequence length="411" mass="42420">MRETAPEGRGPVRYGPPAPESGRPVPPGLAALLAAAAGRTAPEPPGGGPVLREAAAGYWWRRGLRGHAEDALAAPGAPALLLALLAAHGGDVLLPRPCPAWWTPQIRLLGRPAYHVPTPAEAGGVPDPYALLETVRRIRTEGGDPRVLLLCVADDPTATVAPPELVRESCEAAVAEGLHVISDETWRDTLHDPRGTVLVSPAETHPDHVTVLADLAGGGLVPAAWPCAVARFPPAGADRADRYRDPRARALDVLTALGALLPGPVAPAAAHALDEPEDVAVPALRAAAAHGRLAAALHRTVLAAGALARPPRAGRHLYADLGPLRDALAARGVTDSPELEQHLTARLGRPVPGGHRFGDEPGALRVRLDTAPLLGPTPHERADALAARAPETLPAAVRGLAEITAALTGPA</sequence>
<dbReference type="Proteomes" id="UP000644020">
    <property type="component" value="Unassembled WGS sequence"/>
</dbReference>
<dbReference type="SUPFAM" id="SSF53383">
    <property type="entry name" value="PLP-dependent transferases"/>
    <property type="match status" value="1"/>
</dbReference>
<organism evidence="8 9">
    <name type="scientific">Streptomyces termitum</name>
    <dbReference type="NCBI Taxonomy" id="67368"/>
    <lineage>
        <taxon>Bacteria</taxon>
        <taxon>Bacillati</taxon>
        <taxon>Actinomycetota</taxon>
        <taxon>Actinomycetes</taxon>
        <taxon>Kitasatosporales</taxon>
        <taxon>Streptomycetaceae</taxon>
        <taxon>Streptomyces</taxon>
    </lineage>
</organism>
<keyword evidence="8" id="KW-0031">Aminopeptidase</keyword>
<dbReference type="InterPro" id="IPR015424">
    <property type="entry name" value="PyrdxlP-dep_Trfase"/>
</dbReference>
<keyword evidence="4" id="KW-0808">Transferase</keyword>
<dbReference type="GO" id="GO:0008483">
    <property type="term" value="F:transaminase activity"/>
    <property type="evidence" value="ECO:0007669"/>
    <property type="project" value="UniProtKB-KW"/>
</dbReference>
<comment type="cofactor">
    <cofactor evidence="1">
        <name>pyridoxal 5'-phosphate</name>
        <dbReference type="ChEBI" id="CHEBI:597326"/>
    </cofactor>
</comment>
<reference evidence="8" key="1">
    <citation type="journal article" date="2014" name="Int. J. Syst. Evol. Microbiol.">
        <title>Complete genome sequence of Corynebacterium casei LMG S-19264T (=DSM 44701T), isolated from a smear-ripened cheese.</title>
        <authorList>
            <consortium name="US DOE Joint Genome Institute (JGI-PGF)"/>
            <person name="Walter F."/>
            <person name="Albersmeier A."/>
            <person name="Kalinowski J."/>
            <person name="Ruckert C."/>
        </authorList>
    </citation>
    <scope>NUCLEOTIDE SEQUENCE</scope>
    <source>
        <strain evidence="8">JCM 4518</strain>
    </source>
</reference>
<name>A0A918T0A5_9ACTN</name>
<dbReference type="Gene3D" id="3.40.640.10">
    <property type="entry name" value="Type I PLP-dependent aspartate aminotransferase-like (Major domain)"/>
    <property type="match status" value="1"/>
</dbReference>
<evidence type="ECO:0000256" key="4">
    <source>
        <dbReference type="ARBA" id="ARBA00022679"/>
    </source>
</evidence>
<keyword evidence="8" id="KW-0378">Hydrolase</keyword>
<dbReference type="InterPro" id="IPR050596">
    <property type="entry name" value="AspAT/PAT-like"/>
</dbReference>
<dbReference type="GO" id="GO:0006520">
    <property type="term" value="P:amino acid metabolic process"/>
    <property type="evidence" value="ECO:0007669"/>
    <property type="project" value="InterPro"/>
</dbReference>
<dbReference type="PANTHER" id="PTHR46383:SF1">
    <property type="entry name" value="ASPARTATE AMINOTRANSFERASE"/>
    <property type="match status" value="1"/>
</dbReference>
<comment type="caution">
    <text evidence="8">The sequence shown here is derived from an EMBL/GenBank/DDBJ whole genome shotgun (WGS) entry which is preliminary data.</text>
</comment>
<evidence type="ECO:0000256" key="6">
    <source>
        <dbReference type="SAM" id="MobiDB-lite"/>
    </source>
</evidence>
<evidence type="ECO:0000259" key="7">
    <source>
        <dbReference type="Pfam" id="PF00155"/>
    </source>
</evidence>
<dbReference type="Pfam" id="PF00155">
    <property type="entry name" value="Aminotran_1_2"/>
    <property type="match status" value="1"/>
</dbReference>
<dbReference type="AlphaFoldDB" id="A0A918T0A5"/>
<dbReference type="InterPro" id="IPR004839">
    <property type="entry name" value="Aminotransferase_I/II_large"/>
</dbReference>
<evidence type="ECO:0000313" key="8">
    <source>
        <dbReference type="EMBL" id="GHA76554.1"/>
    </source>
</evidence>
<feature type="region of interest" description="Disordered" evidence="6">
    <location>
        <begin position="1"/>
        <end position="27"/>
    </location>
</feature>
<dbReference type="RefSeq" id="WP_189976155.1">
    <property type="nucleotide sequence ID" value="NZ_BMUL01000004.1"/>
</dbReference>
<dbReference type="PANTHER" id="PTHR46383">
    <property type="entry name" value="ASPARTATE AMINOTRANSFERASE"/>
    <property type="match status" value="1"/>
</dbReference>
<evidence type="ECO:0000256" key="1">
    <source>
        <dbReference type="ARBA" id="ARBA00001933"/>
    </source>
</evidence>
<dbReference type="EMBL" id="BMUL01000004">
    <property type="protein sequence ID" value="GHA76554.1"/>
    <property type="molecule type" value="Genomic_DNA"/>
</dbReference>
<proteinExistence type="inferred from homology"/>
<evidence type="ECO:0000256" key="5">
    <source>
        <dbReference type="ARBA" id="ARBA00022898"/>
    </source>
</evidence>
<keyword evidence="8" id="KW-0645">Protease</keyword>
<protein>
    <submittedName>
        <fullName evidence="8">Aminopeptidase</fullName>
    </submittedName>
</protein>
<dbReference type="InterPro" id="IPR015421">
    <property type="entry name" value="PyrdxlP-dep_Trfase_major"/>
</dbReference>
<comment type="similarity">
    <text evidence="2">Belongs to the class-I pyridoxal-phosphate-dependent aminotransferase family.</text>
</comment>
<evidence type="ECO:0000256" key="2">
    <source>
        <dbReference type="ARBA" id="ARBA00007441"/>
    </source>
</evidence>
<gene>
    <name evidence="8" type="ORF">GCM10010305_19170</name>
</gene>
<dbReference type="GO" id="GO:0004177">
    <property type="term" value="F:aminopeptidase activity"/>
    <property type="evidence" value="ECO:0007669"/>
    <property type="project" value="UniProtKB-KW"/>
</dbReference>
<keyword evidence="5" id="KW-0663">Pyridoxal phosphate</keyword>
<keyword evidence="9" id="KW-1185">Reference proteome</keyword>
<evidence type="ECO:0000313" key="9">
    <source>
        <dbReference type="Proteomes" id="UP000644020"/>
    </source>
</evidence>
<feature type="compositionally biased region" description="Pro residues" evidence="6">
    <location>
        <begin position="14"/>
        <end position="27"/>
    </location>
</feature>
<reference evidence="8" key="2">
    <citation type="submission" date="2020-09" db="EMBL/GenBank/DDBJ databases">
        <authorList>
            <person name="Sun Q."/>
            <person name="Ohkuma M."/>
        </authorList>
    </citation>
    <scope>NUCLEOTIDE SEQUENCE</scope>
    <source>
        <strain evidence="8">JCM 4518</strain>
    </source>
</reference>
<keyword evidence="3" id="KW-0032">Aminotransferase</keyword>
<accession>A0A918T0A5</accession>
<feature type="domain" description="Aminotransferase class I/classII large" evidence="7">
    <location>
        <begin position="45"/>
        <end position="194"/>
    </location>
</feature>
<dbReference type="GO" id="GO:0030170">
    <property type="term" value="F:pyridoxal phosphate binding"/>
    <property type="evidence" value="ECO:0007669"/>
    <property type="project" value="InterPro"/>
</dbReference>